<protein>
    <submittedName>
        <fullName evidence="12">Hemolysin family protein</fullName>
    </submittedName>
</protein>
<evidence type="ECO:0000313" key="13">
    <source>
        <dbReference type="Proteomes" id="UP001209229"/>
    </source>
</evidence>
<proteinExistence type="predicted"/>
<dbReference type="EMBL" id="JAPDPJ010000052">
    <property type="protein sequence ID" value="MCW3788390.1"/>
    <property type="molecule type" value="Genomic_DNA"/>
</dbReference>
<accession>A0AAE3M7S6</accession>
<feature type="domain" description="CNNM transmembrane" evidence="11">
    <location>
        <begin position="1"/>
        <end position="197"/>
    </location>
</feature>
<comment type="caution">
    <text evidence="12">The sequence shown here is derived from an EMBL/GenBank/DDBJ whole genome shotgun (WGS) entry which is preliminary data.</text>
</comment>
<comment type="subcellular location">
    <subcellularLocation>
        <location evidence="1">Membrane</location>
        <topology evidence="1">Multi-pass membrane protein</topology>
    </subcellularLocation>
</comment>
<dbReference type="PANTHER" id="PTHR22777:SF17">
    <property type="entry name" value="UPF0053 PROTEIN SLL0260"/>
    <property type="match status" value="1"/>
</dbReference>
<evidence type="ECO:0000256" key="1">
    <source>
        <dbReference type="ARBA" id="ARBA00004141"/>
    </source>
</evidence>
<dbReference type="Pfam" id="PF00571">
    <property type="entry name" value="CBS"/>
    <property type="match status" value="1"/>
</dbReference>
<evidence type="ECO:0000259" key="11">
    <source>
        <dbReference type="PROSITE" id="PS51846"/>
    </source>
</evidence>
<feature type="transmembrane region" description="Helical" evidence="9">
    <location>
        <begin position="124"/>
        <end position="142"/>
    </location>
</feature>
<dbReference type="InterPro" id="IPR044751">
    <property type="entry name" value="Ion_transp-like_CBS"/>
</dbReference>
<evidence type="ECO:0000256" key="8">
    <source>
        <dbReference type="PROSITE-ProRule" id="PRU01193"/>
    </source>
</evidence>
<gene>
    <name evidence="12" type="ORF">OM075_18120</name>
</gene>
<dbReference type="GO" id="GO:0050660">
    <property type="term" value="F:flavin adenine dinucleotide binding"/>
    <property type="evidence" value="ECO:0007669"/>
    <property type="project" value="InterPro"/>
</dbReference>
<dbReference type="SUPFAM" id="SSF56176">
    <property type="entry name" value="FAD-binding/transporter-associated domain-like"/>
    <property type="match status" value="1"/>
</dbReference>
<name>A0AAE3M7S6_9BACT</name>
<dbReference type="InterPro" id="IPR036318">
    <property type="entry name" value="FAD-bd_PCMH-like_sf"/>
</dbReference>
<keyword evidence="5 7" id="KW-0129">CBS domain</keyword>
<evidence type="ECO:0000256" key="5">
    <source>
        <dbReference type="ARBA" id="ARBA00023122"/>
    </source>
</evidence>
<dbReference type="SMART" id="SM01091">
    <property type="entry name" value="CorC_HlyC"/>
    <property type="match status" value="1"/>
</dbReference>
<dbReference type="AlphaFoldDB" id="A0AAE3M7S6"/>
<evidence type="ECO:0000313" key="12">
    <source>
        <dbReference type="EMBL" id="MCW3788390.1"/>
    </source>
</evidence>
<dbReference type="PROSITE" id="PS51846">
    <property type="entry name" value="CNNM"/>
    <property type="match status" value="1"/>
</dbReference>
<organism evidence="12 13">
    <name type="scientific">Plebeiibacterium sediminum</name>
    <dbReference type="NCBI Taxonomy" id="2992112"/>
    <lineage>
        <taxon>Bacteria</taxon>
        <taxon>Pseudomonadati</taxon>
        <taxon>Bacteroidota</taxon>
        <taxon>Bacteroidia</taxon>
        <taxon>Marinilabiliales</taxon>
        <taxon>Marinilabiliaceae</taxon>
        <taxon>Plebeiibacterium</taxon>
    </lineage>
</organism>
<dbReference type="Proteomes" id="UP001209229">
    <property type="component" value="Unassembled WGS sequence"/>
</dbReference>
<keyword evidence="2 8" id="KW-0812">Transmembrane</keyword>
<keyword evidence="4 8" id="KW-1133">Transmembrane helix</keyword>
<reference evidence="12" key="1">
    <citation type="submission" date="2022-10" db="EMBL/GenBank/DDBJ databases">
        <authorList>
            <person name="Yu W.X."/>
        </authorList>
    </citation>
    <scope>NUCLEOTIDE SEQUENCE</scope>
    <source>
        <strain evidence="12">AAT</strain>
    </source>
</reference>
<feature type="transmembrane region" description="Helical" evidence="9">
    <location>
        <begin position="6"/>
        <end position="32"/>
    </location>
</feature>
<dbReference type="InterPro" id="IPR016169">
    <property type="entry name" value="FAD-bd_PCMH_sub2"/>
</dbReference>
<dbReference type="Gene3D" id="3.30.465.10">
    <property type="match status" value="1"/>
</dbReference>
<evidence type="ECO:0000256" key="3">
    <source>
        <dbReference type="ARBA" id="ARBA00022737"/>
    </source>
</evidence>
<evidence type="ECO:0000256" key="7">
    <source>
        <dbReference type="PROSITE-ProRule" id="PRU00703"/>
    </source>
</evidence>
<evidence type="ECO:0000256" key="6">
    <source>
        <dbReference type="ARBA" id="ARBA00023136"/>
    </source>
</evidence>
<evidence type="ECO:0000256" key="4">
    <source>
        <dbReference type="ARBA" id="ARBA00022989"/>
    </source>
</evidence>
<keyword evidence="13" id="KW-1185">Reference proteome</keyword>
<feature type="domain" description="CBS" evidence="10">
    <location>
        <begin position="274"/>
        <end position="331"/>
    </location>
</feature>
<dbReference type="InterPro" id="IPR005170">
    <property type="entry name" value="Transptr-assoc_dom"/>
</dbReference>
<dbReference type="PANTHER" id="PTHR22777">
    <property type="entry name" value="HEMOLYSIN-RELATED"/>
    <property type="match status" value="1"/>
</dbReference>
<dbReference type="PROSITE" id="PS51371">
    <property type="entry name" value="CBS"/>
    <property type="match status" value="1"/>
</dbReference>
<dbReference type="Gene3D" id="3.10.580.10">
    <property type="entry name" value="CBS-domain"/>
    <property type="match status" value="1"/>
</dbReference>
<evidence type="ECO:0000259" key="10">
    <source>
        <dbReference type="PROSITE" id="PS51371"/>
    </source>
</evidence>
<feature type="transmembrane region" description="Helical" evidence="9">
    <location>
        <begin position="93"/>
        <end position="112"/>
    </location>
</feature>
<dbReference type="RefSeq" id="WP_301191950.1">
    <property type="nucleotide sequence ID" value="NZ_JAPDPJ010000052.1"/>
</dbReference>
<dbReference type="InterPro" id="IPR046342">
    <property type="entry name" value="CBS_dom_sf"/>
</dbReference>
<evidence type="ECO:0000256" key="9">
    <source>
        <dbReference type="SAM" id="Phobius"/>
    </source>
</evidence>
<dbReference type="Pfam" id="PF03471">
    <property type="entry name" value="CorC_HlyC"/>
    <property type="match status" value="1"/>
</dbReference>
<dbReference type="GO" id="GO:0005886">
    <property type="term" value="C:plasma membrane"/>
    <property type="evidence" value="ECO:0007669"/>
    <property type="project" value="TreeGrafter"/>
</dbReference>
<dbReference type="InterPro" id="IPR000644">
    <property type="entry name" value="CBS_dom"/>
</dbReference>
<evidence type="ECO:0000256" key="2">
    <source>
        <dbReference type="ARBA" id="ARBA00022692"/>
    </source>
</evidence>
<dbReference type="InterPro" id="IPR002550">
    <property type="entry name" value="CNNM"/>
</dbReference>
<dbReference type="Pfam" id="PF01595">
    <property type="entry name" value="CNNM"/>
    <property type="match status" value="1"/>
</dbReference>
<keyword evidence="6 8" id="KW-0472">Membrane</keyword>
<sequence length="421" mass="47886">MDSSTIIIIALLFSAFFSGCEMAFISSNKLLIELNKKKYPRLGKIIDTFINNGSLFISTLLIGNNIALVVYGLEMGRILTPIIENYVSSSSSILFIQTTLSTILILVTAEFLPKILFRINPILVLNITALPLLLFYTIFYPISNLTVFLSEFLMSKILKTPEKKNTKKIVLGRIDLDNLISLHHEKLEDNDDNAKEVKLLKNALDFSKVKVRECIIPRTEISAIEVNENLEILTKRFIETGYSKILIYKKSIDNIIGYIHVSELFKKPKQLKNAINSLSIVPETMTANKLLEVFIKEHRSIALVVDEFGGTAGIVTMEDILEEIFGEIDDEHDVSDLIEKKIADNEYIFSGRVEIDYINEKYNLDIRESENYETLAGFILQHNESIPKNDEELFIDNFKLKIKLASDNRIELVNLIDLGHS</sequence>
<keyword evidence="3" id="KW-0677">Repeat</keyword>
<dbReference type="CDD" id="cd04590">
    <property type="entry name" value="CBS_pair_CorC_HlyC_assoc"/>
    <property type="match status" value="1"/>
</dbReference>
<feature type="transmembrane region" description="Helical" evidence="9">
    <location>
        <begin position="53"/>
        <end position="73"/>
    </location>
</feature>
<dbReference type="SUPFAM" id="SSF54631">
    <property type="entry name" value="CBS-domain pair"/>
    <property type="match status" value="1"/>
</dbReference>